<evidence type="ECO:0000256" key="2">
    <source>
        <dbReference type="ARBA" id="ARBA00023125"/>
    </source>
</evidence>
<keyword evidence="2" id="KW-0238">DNA-binding</keyword>
<dbReference type="PANTHER" id="PTHR43280">
    <property type="entry name" value="ARAC-FAMILY TRANSCRIPTIONAL REGULATOR"/>
    <property type="match status" value="1"/>
</dbReference>
<organism evidence="5 6">
    <name type="scientific">Spirosoma aureum</name>
    <dbReference type="NCBI Taxonomy" id="2692134"/>
    <lineage>
        <taxon>Bacteria</taxon>
        <taxon>Pseudomonadati</taxon>
        <taxon>Bacteroidota</taxon>
        <taxon>Cytophagia</taxon>
        <taxon>Cytophagales</taxon>
        <taxon>Cytophagaceae</taxon>
        <taxon>Spirosoma</taxon>
    </lineage>
</organism>
<dbReference type="Pfam" id="PF12833">
    <property type="entry name" value="HTH_18"/>
    <property type="match status" value="1"/>
</dbReference>
<dbReference type="KEGG" id="spib:G8759_18125"/>
<reference evidence="5 6" key="1">
    <citation type="submission" date="2020-03" db="EMBL/GenBank/DDBJ databases">
        <authorList>
            <person name="Kim M.K."/>
        </authorList>
    </citation>
    <scope>NUCLEOTIDE SEQUENCE [LARGE SCALE GENOMIC DNA]</scope>
    <source>
        <strain evidence="5 6">BT328</strain>
    </source>
</reference>
<dbReference type="EMBL" id="CP050063">
    <property type="protein sequence ID" value="QIP17865.1"/>
    <property type="molecule type" value="Genomic_DNA"/>
</dbReference>
<accession>A0A6G9AZX6</accession>
<dbReference type="InterPro" id="IPR009057">
    <property type="entry name" value="Homeodomain-like_sf"/>
</dbReference>
<dbReference type="SMART" id="SM00342">
    <property type="entry name" value="HTH_ARAC"/>
    <property type="match status" value="1"/>
</dbReference>
<evidence type="ECO:0000313" key="6">
    <source>
        <dbReference type="Proteomes" id="UP000501802"/>
    </source>
</evidence>
<dbReference type="GO" id="GO:0003700">
    <property type="term" value="F:DNA-binding transcription factor activity"/>
    <property type="evidence" value="ECO:0007669"/>
    <property type="project" value="InterPro"/>
</dbReference>
<dbReference type="AlphaFoldDB" id="A0A6G9AZX6"/>
<feature type="domain" description="HTH araC/xylS-type" evidence="4">
    <location>
        <begin position="193"/>
        <end position="291"/>
    </location>
</feature>
<evidence type="ECO:0000256" key="3">
    <source>
        <dbReference type="ARBA" id="ARBA00023163"/>
    </source>
</evidence>
<evidence type="ECO:0000256" key="1">
    <source>
        <dbReference type="ARBA" id="ARBA00023015"/>
    </source>
</evidence>
<name>A0A6G9AZX6_9BACT</name>
<keyword evidence="3" id="KW-0804">Transcription</keyword>
<keyword evidence="1" id="KW-0805">Transcription regulation</keyword>
<keyword evidence="6" id="KW-1185">Reference proteome</keyword>
<dbReference type="PANTHER" id="PTHR43280:SF32">
    <property type="entry name" value="TRANSCRIPTIONAL REGULATORY PROTEIN"/>
    <property type="match status" value="1"/>
</dbReference>
<evidence type="ECO:0000259" key="4">
    <source>
        <dbReference type="PROSITE" id="PS01124"/>
    </source>
</evidence>
<protein>
    <submittedName>
        <fullName evidence="5">AraC family transcriptional regulator</fullName>
    </submittedName>
</protein>
<dbReference type="InterPro" id="IPR018060">
    <property type="entry name" value="HTH_AraC"/>
</dbReference>
<proteinExistence type="predicted"/>
<dbReference type="Gene3D" id="1.10.10.60">
    <property type="entry name" value="Homeodomain-like"/>
    <property type="match status" value="1"/>
</dbReference>
<dbReference type="PROSITE" id="PS01124">
    <property type="entry name" value="HTH_ARAC_FAMILY_2"/>
    <property type="match status" value="1"/>
</dbReference>
<sequence length="297" mass="35115">MVAQEKDVAIPTYSLQQSSSFGNTVFEIVESNNEIRRHRSNFLVPHRKGYYFLCLVRKGTSRHWVDFVPYTLQSNTIYFSVPQQVQVKEKVEPMDGIILSFTEEYIQMEENRSLRQLPIIQNPDNAHEMKLTPENLQFLDDLFGKMLVEFNTERNWRNNMLHSYVNVLLIYLSRLYTEQFQADHSSPDRSLLKRFWSSIDSHFDTLHQVADYANLLNLTPGHLNDRIKQQSGKTAIEHIHERLVLEAKRRLLHTDLSAKEIAWQLGFEDGAYFHRFFKRLTGETPTTFRTTIREMYH</sequence>
<dbReference type="Proteomes" id="UP000501802">
    <property type="component" value="Chromosome"/>
</dbReference>
<gene>
    <name evidence="5" type="ORF">G8759_18125</name>
</gene>
<evidence type="ECO:0000313" key="5">
    <source>
        <dbReference type="EMBL" id="QIP17865.1"/>
    </source>
</evidence>
<dbReference type="GO" id="GO:0043565">
    <property type="term" value="F:sequence-specific DNA binding"/>
    <property type="evidence" value="ECO:0007669"/>
    <property type="project" value="InterPro"/>
</dbReference>
<dbReference type="SUPFAM" id="SSF46689">
    <property type="entry name" value="Homeodomain-like"/>
    <property type="match status" value="1"/>
</dbReference>